<dbReference type="EMBL" id="GBRH01240877">
    <property type="protein sequence ID" value="JAD57018.1"/>
    <property type="molecule type" value="Transcribed_RNA"/>
</dbReference>
<protein>
    <submittedName>
        <fullName evidence="1">Uncharacterized protein</fullName>
    </submittedName>
</protein>
<reference evidence="1" key="2">
    <citation type="journal article" date="2015" name="Data Brief">
        <title>Shoot transcriptome of the giant reed, Arundo donax.</title>
        <authorList>
            <person name="Barrero R.A."/>
            <person name="Guerrero F.D."/>
            <person name="Moolhuijzen P."/>
            <person name="Goolsby J.A."/>
            <person name="Tidwell J."/>
            <person name="Bellgard S.E."/>
            <person name="Bellgard M.I."/>
        </authorList>
    </citation>
    <scope>NUCLEOTIDE SEQUENCE</scope>
    <source>
        <tissue evidence="1">Shoot tissue taken approximately 20 cm above the soil surface</tissue>
    </source>
</reference>
<accession>A0A0A9B4F1</accession>
<name>A0A0A9B4F1_ARUDO</name>
<proteinExistence type="predicted"/>
<sequence length="20" mass="2163">MCVSSDRSGPLANVKLDGWK</sequence>
<organism evidence="1">
    <name type="scientific">Arundo donax</name>
    <name type="common">Giant reed</name>
    <name type="synonym">Donax arundinaceus</name>
    <dbReference type="NCBI Taxonomy" id="35708"/>
    <lineage>
        <taxon>Eukaryota</taxon>
        <taxon>Viridiplantae</taxon>
        <taxon>Streptophyta</taxon>
        <taxon>Embryophyta</taxon>
        <taxon>Tracheophyta</taxon>
        <taxon>Spermatophyta</taxon>
        <taxon>Magnoliopsida</taxon>
        <taxon>Liliopsida</taxon>
        <taxon>Poales</taxon>
        <taxon>Poaceae</taxon>
        <taxon>PACMAD clade</taxon>
        <taxon>Arundinoideae</taxon>
        <taxon>Arundineae</taxon>
        <taxon>Arundo</taxon>
    </lineage>
</organism>
<evidence type="ECO:0000313" key="1">
    <source>
        <dbReference type="EMBL" id="JAD57018.1"/>
    </source>
</evidence>
<dbReference type="AlphaFoldDB" id="A0A0A9B4F1"/>
<reference evidence="1" key="1">
    <citation type="submission" date="2014-09" db="EMBL/GenBank/DDBJ databases">
        <authorList>
            <person name="Magalhaes I.L.F."/>
            <person name="Oliveira U."/>
            <person name="Santos F.R."/>
            <person name="Vidigal T.H.D.A."/>
            <person name="Brescovit A.D."/>
            <person name="Santos A.J."/>
        </authorList>
    </citation>
    <scope>NUCLEOTIDE SEQUENCE</scope>
    <source>
        <tissue evidence="1">Shoot tissue taken approximately 20 cm above the soil surface</tissue>
    </source>
</reference>